<protein>
    <submittedName>
        <fullName evidence="1">Uncharacterized protein</fullName>
    </submittedName>
</protein>
<organism evidence="1 2">
    <name type="scientific">Propionibacterium australiense</name>
    <dbReference type="NCBI Taxonomy" id="119981"/>
    <lineage>
        <taxon>Bacteria</taxon>
        <taxon>Bacillati</taxon>
        <taxon>Actinomycetota</taxon>
        <taxon>Actinomycetes</taxon>
        <taxon>Propionibacteriales</taxon>
        <taxon>Propionibacteriaceae</taxon>
        <taxon>Propionibacterium</taxon>
    </lineage>
</organism>
<sequence length="105" mass="11108">MPWSGPYSALPQQYSPAPYRLPLAPQPASSPWYGQGSPWQGQNPAWPGVRTHHGPMAYRAGSLEAVTQTAPAPEANISLVRGTAIAALVYHGAIGPPPWLGPVVM</sequence>
<accession>A0A383SA90</accession>
<keyword evidence="2" id="KW-1185">Reference proteome</keyword>
<reference evidence="2" key="1">
    <citation type="submission" date="2018-08" db="EMBL/GenBank/DDBJ databases">
        <authorList>
            <person name="Hornung B."/>
        </authorList>
    </citation>
    <scope>NUCLEOTIDE SEQUENCE [LARGE SCALE GENOMIC DNA]</scope>
</reference>
<proteinExistence type="predicted"/>
<dbReference type="EMBL" id="UNQJ01000040">
    <property type="protein sequence ID" value="SYZ34661.1"/>
    <property type="molecule type" value="Genomic_DNA"/>
</dbReference>
<gene>
    <name evidence="1" type="ORF">PROPAUS_2716</name>
</gene>
<evidence type="ECO:0000313" key="1">
    <source>
        <dbReference type="EMBL" id="SYZ34661.1"/>
    </source>
</evidence>
<name>A0A383SA90_9ACTN</name>
<evidence type="ECO:0000313" key="2">
    <source>
        <dbReference type="Proteomes" id="UP000263928"/>
    </source>
</evidence>
<dbReference type="AlphaFoldDB" id="A0A383SA90"/>
<dbReference type="Proteomes" id="UP000263928">
    <property type="component" value="Unassembled WGS sequence"/>
</dbReference>